<dbReference type="AlphaFoldDB" id="D7FJP3"/>
<evidence type="ECO:0000313" key="1">
    <source>
        <dbReference type="EMBL" id="CBJ29145.1"/>
    </source>
</evidence>
<dbReference type="Proteomes" id="UP000002630">
    <property type="component" value="Unassembled WGS sequence"/>
</dbReference>
<name>D7FJP3_ECTSI</name>
<protein>
    <submittedName>
        <fullName evidence="1">Ubiquitin fusion protein</fullName>
    </submittedName>
</protein>
<gene>
    <name evidence="1" type="ORF">Esi_0135_0067</name>
</gene>
<keyword evidence="2" id="KW-1185">Reference proteome</keyword>
<dbReference type="InParanoid" id="D7FJP3"/>
<accession>D7FJP3</accession>
<dbReference type="OrthoDB" id="428577at2759"/>
<reference evidence="1 2" key="1">
    <citation type="journal article" date="2010" name="Nature">
        <title>The Ectocarpus genome and the independent evolution of multicellularity in brown algae.</title>
        <authorList>
            <person name="Cock J.M."/>
            <person name="Sterck L."/>
            <person name="Rouze P."/>
            <person name="Scornet D."/>
            <person name="Allen A.E."/>
            <person name="Amoutzias G."/>
            <person name="Anthouard V."/>
            <person name="Artiguenave F."/>
            <person name="Aury J.M."/>
            <person name="Badger J.H."/>
            <person name="Beszteri B."/>
            <person name="Billiau K."/>
            <person name="Bonnet E."/>
            <person name="Bothwell J.H."/>
            <person name="Bowler C."/>
            <person name="Boyen C."/>
            <person name="Brownlee C."/>
            <person name="Carrano C.J."/>
            <person name="Charrier B."/>
            <person name="Cho G.Y."/>
            <person name="Coelho S.M."/>
            <person name="Collen J."/>
            <person name="Corre E."/>
            <person name="Da Silva C."/>
            <person name="Delage L."/>
            <person name="Delaroque N."/>
            <person name="Dittami S.M."/>
            <person name="Doulbeau S."/>
            <person name="Elias M."/>
            <person name="Farnham G."/>
            <person name="Gachon C.M."/>
            <person name="Gschloessl B."/>
            <person name="Heesch S."/>
            <person name="Jabbari K."/>
            <person name="Jubin C."/>
            <person name="Kawai H."/>
            <person name="Kimura K."/>
            <person name="Kloareg B."/>
            <person name="Kupper F.C."/>
            <person name="Lang D."/>
            <person name="Le Bail A."/>
            <person name="Leblanc C."/>
            <person name="Lerouge P."/>
            <person name="Lohr M."/>
            <person name="Lopez P.J."/>
            <person name="Martens C."/>
            <person name="Maumus F."/>
            <person name="Michel G."/>
            <person name="Miranda-Saavedra D."/>
            <person name="Morales J."/>
            <person name="Moreau H."/>
            <person name="Motomura T."/>
            <person name="Nagasato C."/>
            <person name="Napoli C.A."/>
            <person name="Nelson D.R."/>
            <person name="Nyvall-Collen P."/>
            <person name="Peters A.F."/>
            <person name="Pommier C."/>
            <person name="Potin P."/>
            <person name="Poulain J."/>
            <person name="Quesneville H."/>
            <person name="Read B."/>
            <person name="Rensing S.A."/>
            <person name="Ritter A."/>
            <person name="Rousvoal S."/>
            <person name="Samanta M."/>
            <person name="Samson G."/>
            <person name="Schroeder D.C."/>
            <person name="Segurens B."/>
            <person name="Strittmatter M."/>
            <person name="Tonon T."/>
            <person name="Tregear J.W."/>
            <person name="Valentin K."/>
            <person name="von Dassow P."/>
            <person name="Yamagishi T."/>
            <person name="Van de Peer Y."/>
            <person name="Wincker P."/>
        </authorList>
    </citation>
    <scope>NUCLEOTIDE SEQUENCE [LARGE SCALE GENOMIC DNA]</scope>
    <source>
        <strain evidence="2">Ec32 / CCAP1310/4</strain>
    </source>
</reference>
<organism evidence="1 2">
    <name type="scientific">Ectocarpus siliculosus</name>
    <name type="common">Brown alga</name>
    <name type="synonym">Conferva siliculosa</name>
    <dbReference type="NCBI Taxonomy" id="2880"/>
    <lineage>
        <taxon>Eukaryota</taxon>
        <taxon>Sar</taxon>
        <taxon>Stramenopiles</taxon>
        <taxon>Ochrophyta</taxon>
        <taxon>PX clade</taxon>
        <taxon>Phaeophyceae</taxon>
        <taxon>Ectocarpales</taxon>
        <taxon>Ectocarpaceae</taxon>
        <taxon>Ectocarpus</taxon>
    </lineage>
</organism>
<proteinExistence type="predicted"/>
<sequence>MRERCDMVTYWLPQLESSAFNVIYFVNVERYEKAARLTIEPAPDVTIRIFMAFRGIDAYDKELDTAKMEDLRAPGRKGFVAVEWGGMNLNRVSHD</sequence>
<evidence type="ECO:0000313" key="2">
    <source>
        <dbReference type="Proteomes" id="UP000002630"/>
    </source>
</evidence>
<dbReference type="EMBL" id="FN649760">
    <property type="protein sequence ID" value="CBJ29145.1"/>
    <property type="molecule type" value="Genomic_DNA"/>
</dbReference>